<feature type="region of interest" description="Disordered" evidence="9">
    <location>
        <begin position="80"/>
        <end position="303"/>
    </location>
</feature>
<keyword evidence="12" id="KW-1185">Reference proteome</keyword>
<feature type="compositionally biased region" description="Pro residues" evidence="9">
    <location>
        <begin position="213"/>
        <end position="229"/>
    </location>
</feature>
<evidence type="ECO:0000256" key="9">
    <source>
        <dbReference type="SAM" id="MobiDB-lite"/>
    </source>
</evidence>
<feature type="compositionally biased region" description="Low complexity" evidence="9">
    <location>
        <begin position="133"/>
        <end position="147"/>
    </location>
</feature>
<evidence type="ECO:0000313" key="12">
    <source>
        <dbReference type="Proteomes" id="UP000001064"/>
    </source>
</evidence>
<evidence type="ECO:0000256" key="6">
    <source>
        <dbReference type="ARBA" id="ARBA00023054"/>
    </source>
</evidence>
<feature type="coiled-coil region" evidence="8">
    <location>
        <begin position="486"/>
        <end position="593"/>
    </location>
</feature>
<dbReference type="InParanoid" id="F0ZKQ5"/>
<dbReference type="GO" id="GO:0005874">
    <property type="term" value="C:microtubule"/>
    <property type="evidence" value="ECO:0007669"/>
    <property type="project" value="UniProtKB-KW"/>
</dbReference>
<gene>
    <name evidence="11" type="ORF">DICPUDRAFT_94545</name>
</gene>
<feature type="compositionally biased region" description="Low complexity" evidence="9">
    <location>
        <begin position="251"/>
        <end position="269"/>
    </location>
</feature>
<dbReference type="EMBL" id="GL871059">
    <property type="protein sequence ID" value="EGC35470.1"/>
    <property type="molecule type" value="Genomic_DNA"/>
</dbReference>
<dbReference type="Gene3D" id="2.30.30.190">
    <property type="entry name" value="CAP Gly-rich-like domain"/>
    <property type="match status" value="1"/>
</dbReference>
<dbReference type="PROSITE" id="PS00845">
    <property type="entry name" value="CAP_GLY_1"/>
    <property type="match status" value="1"/>
</dbReference>
<dbReference type="SMART" id="SM01052">
    <property type="entry name" value="CAP_GLY"/>
    <property type="match status" value="1"/>
</dbReference>
<dbReference type="Pfam" id="PF12455">
    <property type="entry name" value="Dynactin"/>
    <property type="match status" value="1"/>
</dbReference>
<keyword evidence="7" id="KW-0206">Cytoskeleton</keyword>
<dbReference type="GO" id="GO:0030286">
    <property type="term" value="C:dynein complex"/>
    <property type="evidence" value="ECO:0007669"/>
    <property type="project" value="UniProtKB-KW"/>
</dbReference>
<keyword evidence="3" id="KW-0963">Cytoplasm</keyword>
<comment type="similarity">
    <text evidence="2">Belongs to the dynactin 150 kDa subunit family.</text>
</comment>
<dbReference type="PANTHER" id="PTHR18916">
    <property type="entry name" value="DYNACTIN 1-RELATED MICROTUBULE-BINDING"/>
    <property type="match status" value="1"/>
</dbReference>
<dbReference type="FunCoup" id="F0ZKQ5">
    <property type="interactions" value="10"/>
</dbReference>
<dbReference type="GeneID" id="10501430"/>
<feature type="compositionally biased region" description="Low complexity" evidence="9">
    <location>
        <begin position="161"/>
        <end position="180"/>
    </location>
</feature>
<accession>F0ZKQ5</accession>
<feature type="compositionally biased region" description="Acidic residues" evidence="9">
    <location>
        <begin position="294"/>
        <end position="303"/>
    </location>
</feature>
<dbReference type="InterPro" id="IPR000938">
    <property type="entry name" value="CAP-Gly_domain"/>
</dbReference>
<feature type="region of interest" description="Disordered" evidence="9">
    <location>
        <begin position="1245"/>
        <end position="1276"/>
    </location>
</feature>
<organism evidence="11 12">
    <name type="scientific">Dictyostelium purpureum</name>
    <name type="common">Slime mold</name>
    <dbReference type="NCBI Taxonomy" id="5786"/>
    <lineage>
        <taxon>Eukaryota</taxon>
        <taxon>Amoebozoa</taxon>
        <taxon>Evosea</taxon>
        <taxon>Eumycetozoa</taxon>
        <taxon>Dictyostelia</taxon>
        <taxon>Dictyosteliales</taxon>
        <taxon>Dictyosteliaceae</taxon>
        <taxon>Dictyostelium</taxon>
    </lineage>
</organism>
<feature type="coiled-coil region" evidence="8">
    <location>
        <begin position="1335"/>
        <end position="1362"/>
    </location>
</feature>
<evidence type="ECO:0000259" key="10">
    <source>
        <dbReference type="PROSITE" id="PS50245"/>
    </source>
</evidence>
<dbReference type="RefSeq" id="XP_003288013.1">
    <property type="nucleotide sequence ID" value="XM_003287965.1"/>
</dbReference>
<evidence type="ECO:0000256" key="7">
    <source>
        <dbReference type="ARBA" id="ARBA00023212"/>
    </source>
</evidence>
<name>F0ZKQ5_DICPU</name>
<feature type="coiled-coil region" evidence="8">
    <location>
        <begin position="1133"/>
        <end position="1174"/>
    </location>
</feature>
<dbReference type="OMA" id="LFEMEPV"/>
<dbReference type="Pfam" id="PF01302">
    <property type="entry name" value="CAP_GLY"/>
    <property type="match status" value="1"/>
</dbReference>
<evidence type="ECO:0000256" key="5">
    <source>
        <dbReference type="ARBA" id="ARBA00023017"/>
    </source>
</evidence>
<evidence type="ECO:0000256" key="4">
    <source>
        <dbReference type="ARBA" id="ARBA00022701"/>
    </source>
</evidence>
<dbReference type="STRING" id="5786.F0ZKQ5"/>
<dbReference type="SUPFAM" id="SSF74924">
    <property type="entry name" value="Cap-Gly domain"/>
    <property type="match status" value="1"/>
</dbReference>
<dbReference type="PROSITE" id="PS50245">
    <property type="entry name" value="CAP_GLY_2"/>
    <property type="match status" value="1"/>
</dbReference>
<dbReference type="InterPro" id="IPR022157">
    <property type="entry name" value="Dynactin"/>
</dbReference>
<evidence type="ECO:0000256" key="1">
    <source>
        <dbReference type="ARBA" id="ARBA00004245"/>
    </source>
</evidence>
<dbReference type="KEGG" id="dpp:DICPUDRAFT_94545"/>
<feature type="compositionally biased region" description="Low complexity" evidence="9">
    <location>
        <begin position="230"/>
        <end position="242"/>
    </location>
</feature>
<proteinExistence type="inferred from homology"/>
<comment type="subcellular location">
    <subcellularLocation>
        <location evidence="1">Cytoplasm</location>
        <location evidence="1">Cytoskeleton</location>
    </subcellularLocation>
</comment>
<sequence>MADNVSIPIGTRVAISGKPELGIGTVKYCGMTKFSPGRWVGIELDTPNGKNDGVVQGERYFECKPLHGLFVKPPMAIIQESSPTTPSIDLTDAPLPVPTPSVTTPSKVAASSGIRPPSSTGIRPPSSLGKGRPSLTGSSSTPTPTTSAVKKPAGESGLRRPSTIPSTSDKTSTSPSQNTTSPPPEKIDDTTIQPSPQIESPTSTTTTTTTTTAPPPQPQQTPSKIPRPPSSSSSRPSLIPKPAATSNTIEQPPQQTQQKQPDQPISTQPQPSPSPPTSLATPSSEKKKSKIVQGEDEEEEEEINDLLNKSLATEKQNSAAQANIEKMMNSINELTEFKIKSTEEIDSLKEKLKDTATNKDKQIKELEKQIQQLEKTISSKEKENENLLKNQHKNEEQNETSKNKEKIEFEKEKQNLLEQINQLNENLELLTLDKEVTEEKLEFTTLECEEVKDELELMKIEFETMKFRLQEERPNRSVDENLPTDVIVLQEQNEKLKEALVKLRDITMNDKHEMSKKSKELESITKQFMALNDKSNRLEQELAAKVEEVIELKQALEDAENSESLVTDLSERNLELSEEVEDLKATVADLESFRDLSEELSDNQAALEKSLRLEVNSKDIEILNLNGQLANLQIKSQENDKTIMQFRDLVGRLQHKLEELRRKEEEQSEQNSSWSAIQQQLLSKNIQLQNQVIKATALEIDHQLEKNKSVESQVHLSFVYEYLPEQTFQSDNDAISMLLLLKRVILKSELAQRYLNRTYKVEEIGNKVSDSTDETLTSNQVAHSLQIIHILEHLAISATWLTETLERCQADQWLRSGRSVKDMRNQERILDHLLDLIKQERFGSSYNGQDLEKICQRLDSLLLNIFGDKESNIFKPEWSILLNYILGIQYNIKQIMLNDINIVSVTNSNQNIFPHKEMSTVLSVCRKVVKNLLTKPYLSQSSIVRDLLKSSEHTCKSILIEIIQVLPKIEEDPTNSAIIEDLNIRVQAKCDLLVSQNQNNDEIEIDGHHDEEESKLSSSLEKVFYRMNIQLSDVVESIIAGDLNLSEKDKAALEKTHPWTERANQLKQSLGEVGQLRDIISTKDQELLDNLKTIKAKEAELIEEKRKEESFDKRIRILQKSENEVTEKLQKEIKSREENEKTFRQALAQLRNEKNSLEHDSKLLQHKIISLQAELQKKANAPASPSALANQELLRSVDDIQILSLKKSIRFLRNENLKLKSQKSIKELQELKLIENYNNKLLSLNSNNKPSSVSSTPGASSPQPVTSSSSLSSQQILEQQSKKQQIKFNEIVEYSKQVNHMMVNILESTAAPKVLDLSAKYNNQSSIEKTNANEIENQKLLLKQQERKVKQLQSKITSFISSSSSQFGLNNYADANQSRMLKESIPHKIASITIPTLDTNNNINNTTNNNNINSLMLDKDIQQALNSTILPNPILFTNNQTFKNIHQVFVK</sequence>
<dbReference type="Proteomes" id="UP000001064">
    <property type="component" value="Unassembled WGS sequence"/>
</dbReference>
<evidence type="ECO:0000256" key="2">
    <source>
        <dbReference type="ARBA" id="ARBA00011010"/>
    </source>
</evidence>
<reference evidence="12" key="1">
    <citation type="journal article" date="2011" name="Genome Biol.">
        <title>Comparative genomics of the social amoebae Dictyostelium discoideum and Dictyostelium purpureum.</title>
        <authorList>
            <consortium name="US DOE Joint Genome Institute (JGI-PGF)"/>
            <person name="Sucgang R."/>
            <person name="Kuo A."/>
            <person name="Tian X."/>
            <person name="Salerno W."/>
            <person name="Parikh A."/>
            <person name="Feasley C.L."/>
            <person name="Dalin E."/>
            <person name="Tu H."/>
            <person name="Huang E."/>
            <person name="Barry K."/>
            <person name="Lindquist E."/>
            <person name="Shapiro H."/>
            <person name="Bruce D."/>
            <person name="Schmutz J."/>
            <person name="Salamov A."/>
            <person name="Fey P."/>
            <person name="Gaudet P."/>
            <person name="Anjard C."/>
            <person name="Babu M.M."/>
            <person name="Basu S."/>
            <person name="Bushmanova Y."/>
            <person name="van der Wel H."/>
            <person name="Katoh-Kurasawa M."/>
            <person name="Dinh C."/>
            <person name="Coutinho P.M."/>
            <person name="Saito T."/>
            <person name="Elias M."/>
            <person name="Schaap P."/>
            <person name="Kay R.R."/>
            <person name="Henrissat B."/>
            <person name="Eichinger L."/>
            <person name="Rivero F."/>
            <person name="Putnam N.H."/>
            <person name="West C.M."/>
            <person name="Loomis W.F."/>
            <person name="Chisholm R.L."/>
            <person name="Shaulsky G."/>
            <person name="Strassmann J.E."/>
            <person name="Queller D.C."/>
            <person name="Kuspa A."/>
            <person name="Grigoriev I.V."/>
        </authorList>
    </citation>
    <scope>NUCLEOTIDE SEQUENCE [LARGE SCALE GENOMIC DNA]</scope>
    <source>
        <strain evidence="12">QSDP1</strain>
    </source>
</reference>
<dbReference type="PRINTS" id="PR01217">
    <property type="entry name" value="PRICHEXTENSN"/>
</dbReference>
<feature type="coiled-coil region" evidence="8">
    <location>
        <begin position="1202"/>
        <end position="1234"/>
    </location>
</feature>
<dbReference type="eggNOG" id="KOG0971">
    <property type="taxonomic scope" value="Eukaryota"/>
</dbReference>
<dbReference type="OrthoDB" id="2130750at2759"/>
<protein>
    <recommendedName>
        <fullName evidence="10">CAP-Gly domain-containing protein</fullName>
    </recommendedName>
</protein>
<feature type="region of interest" description="Disordered" evidence="9">
    <location>
        <begin position="377"/>
        <end position="405"/>
    </location>
</feature>
<feature type="compositionally biased region" description="Low complexity" evidence="9">
    <location>
        <begin position="193"/>
        <end position="212"/>
    </location>
</feature>
<feature type="coiled-coil region" evidence="8">
    <location>
        <begin position="643"/>
        <end position="670"/>
    </location>
</feature>
<evidence type="ECO:0000313" key="11">
    <source>
        <dbReference type="EMBL" id="EGC35470.1"/>
    </source>
</evidence>
<keyword evidence="4" id="KW-0493">Microtubule</keyword>
<feature type="domain" description="CAP-Gly" evidence="10">
    <location>
        <begin position="30"/>
        <end position="72"/>
    </location>
</feature>
<keyword evidence="5" id="KW-0243">Dynein</keyword>
<dbReference type="VEuPathDB" id="AmoebaDB:DICPUDRAFT_94545"/>
<keyword evidence="6 8" id="KW-0175">Coiled coil</keyword>
<dbReference type="InterPro" id="IPR036859">
    <property type="entry name" value="CAP-Gly_dom_sf"/>
</dbReference>
<evidence type="ECO:0000256" key="8">
    <source>
        <dbReference type="SAM" id="Coils"/>
    </source>
</evidence>
<evidence type="ECO:0000256" key="3">
    <source>
        <dbReference type="ARBA" id="ARBA00022490"/>
    </source>
</evidence>